<comment type="similarity">
    <text evidence="8">Belongs to the methyl-accepting chemotaxis (MCP) protein family.</text>
</comment>
<evidence type="ECO:0000256" key="3">
    <source>
        <dbReference type="ARBA" id="ARBA00022481"/>
    </source>
</evidence>
<dbReference type="InterPro" id="IPR047347">
    <property type="entry name" value="YvaQ-like_sensor"/>
</dbReference>
<dbReference type="PANTHER" id="PTHR32089:SF70">
    <property type="entry name" value="ENERGY TAXIS MODULATING METHYL ACCEPTING SENSORY TRANSDUCER"/>
    <property type="match status" value="1"/>
</dbReference>
<evidence type="ECO:0000256" key="4">
    <source>
        <dbReference type="ARBA" id="ARBA00022692"/>
    </source>
</evidence>
<comment type="subcellular location">
    <subcellularLocation>
        <location evidence="1">Cell membrane</location>
        <topology evidence="1">Multi-pass membrane protein</topology>
    </subcellularLocation>
</comment>
<keyword evidence="4 10" id="KW-0812">Transmembrane</keyword>
<dbReference type="EMBL" id="JXQW01000001">
    <property type="protein sequence ID" value="KIQ06595.1"/>
    <property type="molecule type" value="Genomic_DNA"/>
</dbReference>
<dbReference type="GO" id="GO:0007165">
    <property type="term" value="P:signal transduction"/>
    <property type="evidence" value="ECO:0007669"/>
    <property type="project" value="UniProtKB-KW"/>
</dbReference>
<evidence type="ECO:0000313" key="13">
    <source>
        <dbReference type="Proteomes" id="UP000032068"/>
    </source>
</evidence>
<keyword evidence="3" id="KW-0488">Methylation</keyword>
<proteinExistence type="inferred from homology"/>
<evidence type="ECO:0000256" key="8">
    <source>
        <dbReference type="ARBA" id="ARBA00029447"/>
    </source>
</evidence>
<dbReference type="GO" id="GO:0005886">
    <property type="term" value="C:plasma membrane"/>
    <property type="evidence" value="ECO:0007669"/>
    <property type="project" value="UniProtKB-SubCell"/>
</dbReference>
<keyword evidence="5 10" id="KW-1133">Transmembrane helix</keyword>
<evidence type="ECO:0000256" key="5">
    <source>
        <dbReference type="ARBA" id="ARBA00022989"/>
    </source>
</evidence>
<comment type="caution">
    <text evidence="12">The sequence shown here is derived from an EMBL/GenBank/DDBJ whole genome shotgun (WGS) entry which is preliminary data.</text>
</comment>
<dbReference type="InterPro" id="IPR004090">
    <property type="entry name" value="Chemotax_Me-accpt_rcpt"/>
</dbReference>
<dbReference type="GO" id="GO:0006935">
    <property type="term" value="P:chemotaxis"/>
    <property type="evidence" value="ECO:0007669"/>
    <property type="project" value="InterPro"/>
</dbReference>
<keyword evidence="6 10" id="KW-0472">Membrane</keyword>
<feature type="transmembrane region" description="Helical" evidence="10">
    <location>
        <begin position="191"/>
        <end position="214"/>
    </location>
</feature>
<dbReference type="PROSITE" id="PS50111">
    <property type="entry name" value="CHEMOTAXIS_TRANSDUC_2"/>
    <property type="match status" value="1"/>
</dbReference>
<evidence type="ECO:0000256" key="2">
    <source>
        <dbReference type="ARBA" id="ARBA00022475"/>
    </source>
</evidence>
<evidence type="ECO:0000256" key="6">
    <source>
        <dbReference type="ARBA" id="ARBA00023136"/>
    </source>
</evidence>
<dbReference type="Gene3D" id="1.10.287.950">
    <property type="entry name" value="Methyl-accepting chemotaxis protein"/>
    <property type="match status" value="1"/>
</dbReference>
<name>A0A0D0JK54_9PSED</name>
<dbReference type="AlphaFoldDB" id="A0A0D0JK54"/>
<keyword evidence="7 9" id="KW-0807">Transducer</keyword>
<dbReference type="PANTHER" id="PTHR32089">
    <property type="entry name" value="METHYL-ACCEPTING CHEMOTAXIS PROTEIN MCPB"/>
    <property type="match status" value="1"/>
</dbReference>
<dbReference type="SMART" id="SM00283">
    <property type="entry name" value="MA"/>
    <property type="match status" value="1"/>
</dbReference>
<dbReference type="CDD" id="cd19411">
    <property type="entry name" value="MCP2201-like_sensor"/>
    <property type="match status" value="1"/>
</dbReference>
<dbReference type="Proteomes" id="UP000032068">
    <property type="component" value="Unassembled WGS sequence"/>
</dbReference>
<keyword evidence="2" id="KW-1003">Cell membrane</keyword>
<evidence type="ECO:0000259" key="11">
    <source>
        <dbReference type="PROSITE" id="PS50111"/>
    </source>
</evidence>
<dbReference type="Pfam" id="PF00015">
    <property type="entry name" value="MCPsignal"/>
    <property type="match status" value="1"/>
</dbReference>
<dbReference type="InterPro" id="IPR024478">
    <property type="entry name" value="HlyB_4HB_MCP"/>
</dbReference>
<reference evidence="12 13" key="1">
    <citation type="submission" date="2014-12" db="EMBL/GenBank/DDBJ databases">
        <title>16Stimator: statistical estimation of ribosomal gene copy numbers from draft genome assemblies.</title>
        <authorList>
            <person name="Perisin M.A."/>
            <person name="Vetter M."/>
            <person name="Gilbert J.A."/>
            <person name="Bergelson J."/>
        </authorList>
    </citation>
    <scope>NUCLEOTIDE SEQUENCE [LARGE SCALE GENOMIC DNA]</scope>
    <source>
        <strain evidence="12 13">MEJ086</strain>
    </source>
</reference>
<dbReference type="RefSeq" id="WP_042551840.1">
    <property type="nucleotide sequence ID" value="NZ_JXQW01000001.1"/>
</dbReference>
<dbReference type="OrthoDB" id="2489132at2"/>
<gene>
    <name evidence="12" type="ORF">RU08_00635</name>
</gene>
<dbReference type="InterPro" id="IPR004089">
    <property type="entry name" value="MCPsignal_dom"/>
</dbReference>
<evidence type="ECO:0000313" key="12">
    <source>
        <dbReference type="EMBL" id="KIQ06595.1"/>
    </source>
</evidence>
<dbReference type="GO" id="GO:0004888">
    <property type="term" value="F:transmembrane signaling receptor activity"/>
    <property type="evidence" value="ECO:0007669"/>
    <property type="project" value="InterPro"/>
</dbReference>
<evidence type="ECO:0000256" key="9">
    <source>
        <dbReference type="PROSITE-ProRule" id="PRU00284"/>
    </source>
</evidence>
<feature type="domain" description="Methyl-accepting transducer" evidence="11">
    <location>
        <begin position="273"/>
        <end position="509"/>
    </location>
</feature>
<protein>
    <submittedName>
        <fullName evidence="12">Chemotaxis protein</fullName>
    </submittedName>
</protein>
<dbReference type="PRINTS" id="PR00260">
    <property type="entry name" value="CHEMTRNSDUCR"/>
</dbReference>
<evidence type="ECO:0000256" key="7">
    <source>
        <dbReference type="ARBA" id="ARBA00023224"/>
    </source>
</evidence>
<dbReference type="Pfam" id="PF12729">
    <property type="entry name" value="4HB_MCP_1"/>
    <property type="match status" value="1"/>
</dbReference>
<feature type="transmembrane region" description="Helical" evidence="10">
    <location>
        <begin position="12"/>
        <end position="30"/>
    </location>
</feature>
<dbReference type="SUPFAM" id="SSF58104">
    <property type="entry name" value="Methyl-accepting chemotaxis protein (MCP) signaling domain"/>
    <property type="match status" value="1"/>
</dbReference>
<organism evidence="12 13">
    <name type="scientific">Pseudomonas fulva</name>
    <dbReference type="NCBI Taxonomy" id="47880"/>
    <lineage>
        <taxon>Bacteria</taxon>
        <taxon>Pseudomonadati</taxon>
        <taxon>Pseudomonadota</taxon>
        <taxon>Gammaproteobacteria</taxon>
        <taxon>Pseudomonadales</taxon>
        <taxon>Pseudomonadaceae</taxon>
        <taxon>Pseudomonas</taxon>
    </lineage>
</organism>
<accession>A0A0D0JK54</accession>
<sequence length="545" mass="58347">MSQPLTIAQRLAMGFGLVLSLMILIALVGIQRVQVIDSSLSEVSEGASLKQRYAINFRGSVHDRAIAIRDLVLARDSAALDSQLRNIERLNAFYQESAAPLDKLVAASNSSAEEQRQLTQIKSIESSTRELTQRLISLRQTGDVEGAQTLLSREVAAAYLEWLKRINTFIDLQEREVTTSLDGVRETAGSFALLIVAVTTVAILLSVIVSMLIIRQMRSTLGAEPHEVAQVIQRLAGGALDQKIETRYSNSVMGAVKDMSARLSDTISQVRSAANELNQSSDQLRATSASNNRQLQAQSEEAEQMAAAINQMAATVNEVAGYAGTAAAATRAADTEVENGSHLVMQGGQAIQELASVLDSAADRVEQLARDSSNIETIIAVITAIADQTNLLALNAAIEAARAGEHGRGFAVVADEVRSLANRTQASTREISAMIEKLQAGASGAAQIMQTSSQMARKTVEQTAATEQALERIRQEVGAIKDMSAQIASAAQQQSLVAEDVNQNISRIHASTVETTAGSTQVSAASQELSSLARRLMERVSFFKA</sequence>
<dbReference type="FunFam" id="1.10.287.950:FF:000001">
    <property type="entry name" value="Methyl-accepting chemotaxis sensory transducer"/>
    <property type="match status" value="1"/>
</dbReference>
<evidence type="ECO:0000256" key="10">
    <source>
        <dbReference type="SAM" id="Phobius"/>
    </source>
</evidence>
<evidence type="ECO:0000256" key="1">
    <source>
        <dbReference type="ARBA" id="ARBA00004651"/>
    </source>
</evidence>